<evidence type="ECO:0000313" key="2">
    <source>
        <dbReference type="Proteomes" id="UP000822688"/>
    </source>
</evidence>
<comment type="caution">
    <text evidence="1">The sequence shown here is derived from an EMBL/GenBank/DDBJ whole genome shotgun (WGS) entry which is preliminary data.</text>
</comment>
<organism evidence="1 2">
    <name type="scientific">Ceratodon purpureus</name>
    <name type="common">Fire moss</name>
    <name type="synonym">Dicranum purpureum</name>
    <dbReference type="NCBI Taxonomy" id="3225"/>
    <lineage>
        <taxon>Eukaryota</taxon>
        <taxon>Viridiplantae</taxon>
        <taxon>Streptophyta</taxon>
        <taxon>Embryophyta</taxon>
        <taxon>Bryophyta</taxon>
        <taxon>Bryophytina</taxon>
        <taxon>Bryopsida</taxon>
        <taxon>Dicranidae</taxon>
        <taxon>Pseudoditrichales</taxon>
        <taxon>Ditrichaceae</taxon>
        <taxon>Ceratodon</taxon>
    </lineage>
</organism>
<protein>
    <submittedName>
        <fullName evidence="1">Uncharacterized protein</fullName>
    </submittedName>
</protein>
<proteinExistence type="predicted"/>
<name>A0A8T0HY84_CERPU</name>
<sequence>INIKDFSFLTWHKESSFVKTSLAFPFPFCYCALAIQLHCLELSALGMPITSYRILCRDFEFCWLAYMRIGCPVLSRDQKQSHLAVSSSIYWLMRV</sequence>
<accession>A0A8T0HY84</accession>
<reference evidence="1" key="1">
    <citation type="submission" date="2020-06" db="EMBL/GenBank/DDBJ databases">
        <title>WGS assembly of Ceratodon purpureus strain R40.</title>
        <authorList>
            <person name="Carey S.B."/>
            <person name="Jenkins J."/>
            <person name="Shu S."/>
            <person name="Lovell J.T."/>
            <person name="Sreedasyam A."/>
            <person name="Maumus F."/>
            <person name="Tiley G.P."/>
            <person name="Fernandez-Pozo N."/>
            <person name="Barry K."/>
            <person name="Chen C."/>
            <person name="Wang M."/>
            <person name="Lipzen A."/>
            <person name="Daum C."/>
            <person name="Saski C.A."/>
            <person name="Payton A.C."/>
            <person name="Mcbreen J.C."/>
            <person name="Conrad R.E."/>
            <person name="Kollar L.M."/>
            <person name="Olsson S."/>
            <person name="Huttunen S."/>
            <person name="Landis J.B."/>
            <person name="Wickett N.J."/>
            <person name="Johnson M.G."/>
            <person name="Rensing S.A."/>
            <person name="Grimwood J."/>
            <person name="Schmutz J."/>
            <person name="Mcdaniel S.F."/>
        </authorList>
    </citation>
    <scope>NUCLEOTIDE SEQUENCE</scope>
    <source>
        <strain evidence="1">R40</strain>
    </source>
</reference>
<keyword evidence="2" id="KW-1185">Reference proteome</keyword>
<feature type="non-terminal residue" evidence="1">
    <location>
        <position position="1"/>
    </location>
</feature>
<dbReference type="EMBL" id="CM026425">
    <property type="protein sequence ID" value="KAG0576122.1"/>
    <property type="molecule type" value="Genomic_DNA"/>
</dbReference>
<gene>
    <name evidence="1" type="ORF">KC19_5G057500</name>
</gene>
<dbReference type="AlphaFoldDB" id="A0A8T0HY84"/>
<dbReference type="Proteomes" id="UP000822688">
    <property type="component" value="Chromosome 5"/>
</dbReference>
<evidence type="ECO:0000313" key="1">
    <source>
        <dbReference type="EMBL" id="KAG0576122.1"/>
    </source>
</evidence>